<dbReference type="KEGG" id="pbf:CFX0092_B0184"/>
<keyword evidence="2" id="KW-1185">Reference proteome</keyword>
<reference evidence="1" key="1">
    <citation type="submission" date="2016-01" db="EMBL/GenBank/DDBJ databases">
        <authorList>
            <person name="Mcilroy J.S."/>
            <person name="Karst M S."/>
            <person name="Albertsen M."/>
        </authorList>
    </citation>
    <scope>NUCLEOTIDE SEQUENCE</scope>
    <source>
        <strain evidence="1">Cfx-K</strain>
    </source>
</reference>
<dbReference type="AlphaFoldDB" id="A0A160T8H7"/>
<protein>
    <submittedName>
        <fullName evidence="1">Uncharacterized protein</fullName>
    </submittedName>
</protein>
<organism evidence="1 2">
    <name type="scientific">Candidatus Promineifilum breve</name>
    <dbReference type="NCBI Taxonomy" id="1806508"/>
    <lineage>
        <taxon>Bacteria</taxon>
        <taxon>Bacillati</taxon>
        <taxon>Chloroflexota</taxon>
        <taxon>Ardenticatenia</taxon>
        <taxon>Candidatus Promineifilales</taxon>
        <taxon>Candidatus Promineifilaceae</taxon>
        <taxon>Candidatus Promineifilum</taxon>
    </lineage>
</organism>
<name>A0A160T8H7_9CHLR</name>
<dbReference type="Proteomes" id="UP000215027">
    <property type="component" value="Chromosome II"/>
</dbReference>
<sequence length="65" mass="7366">MVGVVREMVTLPTHHQPVVLTVGRVHGKYDELTARQVAICPYWFRPVMVTELQVQPTVTFSCCPL</sequence>
<proteinExistence type="predicted"/>
<accession>A0A160T8H7</accession>
<evidence type="ECO:0000313" key="1">
    <source>
        <dbReference type="EMBL" id="CUS05718.1"/>
    </source>
</evidence>
<evidence type="ECO:0000313" key="2">
    <source>
        <dbReference type="Proteomes" id="UP000215027"/>
    </source>
</evidence>
<dbReference type="EMBL" id="LN890656">
    <property type="protein sequence ID" value="CUS05718.1"/>
    <property type="molecule type" value="Genomic_DNA"/>
</dbReference>
<gene>
    <name evidence="1" type="ORF">CFX0092_B0184</name>
</gene>